<sequence>MMRFLGDRDRECSLPINVNDDKDDDDDDDDPDPKFTAGTCAGRHTYAEEEDRRRGMGTLGSHLPRDDYRRSLLRSTSVRRAATALGCGDYLFILMVDVVEEVGEENVVQVVTDNKASYKDMKIIQYHPINKKEAKGKHKNNMEDMKDNKGKLGMIRDMDTLRMGRMPRFDPTRIGIGGVRSSTPIRSLHPCLALMILCVADRVCLGLLPSSEGSWLTAVRALRPEGGVLHIHGNVKDSEEKMWTEYVVTSIDNMAKLEGHPWDVSLQHLERVKWYGPHIRHLVADIKCKAL</sequence>
<feature type="compositionally biased region" description="Basic and acidic residues" evidence="1">
    <location>
        <begin position="1"/>
        <end position="12"/>
    </location>
</feature>
<feature type="region of interest" description="Disordered" evidence="1">
    <location>
        <begin position="1"/>
        <end position="39"/>
    </location>
</feature>
<protein>
    <recommendedName>
        <fullName evidence="4">tRNA(Phe) (4-demethylwyosine(37)-C(7)) aminocarboxypropyltransferase</fullName>
    </recommendedName>
</protein>
<evidence type="ECO:0000313" key="2">
    <source>
        <dbReference type="EMBL" id="MQL85849.1"/>
    </source>
</evidence>
<evidence type="ECO:0000313" key="3">
    <source>
        <dbReference type="Proteomes" id="UP000652761"/>
    </source>
</evidence>
<reference evidence="2" key="1">
    <citation type="submission" date="2017-07" db="EMBL/GenBank/DDBJ databases">
        <title>Taro Niue Genome Assembly and Annotation.</title>
        <authorList>
            <person name="Atibalentja N."/>
            <person name="Keating K."/>
            <person name="Fields C.J."/>
        </authorList>
    </citation>
    <scope>NUCLEOTIDE SEQUENCE</scope>
    <source>
        <strain evidence="2">Niue_2</strain>
        <tissue evidence="2">Leaf</tissue>
    </source>
</reference>
<evidence type="ECO:0008006" key="4">
    <source>
        <dbReference type="Google" id="ProtNLM"/>
    </source>
</evidence>
<feature type="compositionally biased region" description="Acidic residues" evidence="1">
    <location>
        <begin position="21"/>
        <end position="31"/>
    </location>
</feature>
<dbReference type="GO" id="GO:0030488">
    <property type="term" value="P:tRNA methylation"/>
    <property type="evidence" value="ECO:0007669"/>
    <property type="project" value="TreeGrafter"/>
</dbReference>
<dbReference type="GO" id="GO:0008175">
    <property type="term" value="F:tRNA methyltransferase activity"/>
    <property type="evidence" value="ECO:0007669"/>
    <property type="project" value="TreeGrafter"/>
</dbReference>
<evidence type="ECO:0000256" key="1">
    <source>
        <dbReference type="SAM" id="MobiDB-lite"/>
    </source>
</evidence>
<dbReference type="GO" id="GO:0005737">
    <property type="term" value="C:cytoplasm"/>
    <property type="evidence" value="ECO:0007669"/>
    <property type="project" value="TreeGrafter"/>
</dbReference>
<proteinExistence type="predicted"/>
<organism evidence="2 3">
    <name type="scientific">Colocasia esculenta</name>
    <name type="common">Wild taro</name>
    <name type="synonym">Arum esculentum</name>
    <dbReference type="NCBI Taxonomy" id="4460"/>
    <lineage>
        <taxon>Eukaryota</taxon>
        <taxon>Viridiplantae</taxon>
        <taxon>Streptophyta</taxon>
        <taxon>Embryophyta</taxon>
        <taxon>Tracheophyta</taxon>
        <taxon>Spermatophyta</taxon>
        <taxon>Magnoliopsida</taxon>
        <taxon>Liliopsida</taxon>
        <taxon>Araceae</taxon>
        <taxon>Aroideae</taxon>
        <taxon>Colocasieae</taxon>
        <taxon>Colocasia</taxon>
    </lineage>
</organism>
<accession>A0A843V288</accession>
<dbReference type="SUPFAM" id="SSF53335">
    <property type="entry name" value="S-adenosyl-L-methionine-dependent methyltransferases"/>
    <property type="match status" value="1"/>
</dbReference>
<comment type="caution">
    <text evidence="2">The sequence shown here is derived from an EMBL/GenBank/DDBJ whole genome shotgun (WGS) entry which is preliminary data.</text>
</comment>
<dbReference type="OrthoDB" id="263283at2759"/>
<dbReference type="GO" id="GO:0031591">
    <property type="term" value="P:wybutosine biosynthetic process"/>
    <property type="evidence" value="ECO:0007669"/>
    <property type="project" value="TreeGrafter"/>
</dbReference>
<dbReference type="PANTHER" id="PTHR23245">
    <property type="entry name" value="TRNA METHYLTRANSFERASE"/>
    <property type="match status" value="1"/>
</dbReference>
<dbReference type="InterPro" id="IPR029063">
    <property type="entry name" value="SAM-dependent_MTases_sf"/>
</dbReference>
<dbReference type="Gene3D" id="3.40.50.150">
    <property type="entry name" value="Vaccinia Virus protein VP39"/>
    <property type="match status" value="1"/>
</dbReference>
<dbReference type="EMBL" id="NMUH01000854">
    <property type="protein sequence ID" value="MQL85849.1"/>
    <property type="molecule type" value="Genomic_DNA"/>
</dbReference>
<name>A0A843V288_COLES</name>
<gene>
    <name evidence="2" type="ORF">Taro_018366</name>
</gene>
<keyword evidence="3" id="KW-1185">Reference proteome</keyword>
<dbReference type="PANTHER" id="PTHR23245:SF25">
    <property type="entry name" value="TRNA WYBUTOSINE-SYNTHESIZING PROTEIN 2 HOMOLOG"/>
    <property type="match status" value="1"/>
</dbReference>
<dbReference type="Proteomes" id="UP000652761">
    <property type="component" value="Unassembled WGS sequence"/>
</dbReference>
<dbReference type="AlphaFoldDB" id="A0A843V288"/>